<dbReference type="Pfam" id="PF18614">
    <property type="entry name" value="RNase_II_C_S1"/>
    <property type="match status" value="1"/>
</dbReference>
<feature type="domain" description="RNB" evidence="1">
    <location>
        <begin position="54"/>
        <end position="371"/>
    </location>
</feature>
<gene>
    <name evidence="2" type="ORF">GCM10010170_003810</name>
</gene>
<dbReference type="InterPro" id="IPR040596">
    <property type="entry name" value="RNase_II_C_S1"/>
</dbReference>
<evidence type="ECO:0000313" key="2">
    <source>
        <dbReference type="EMBL" id="GAA2327773.1"/>
    </source>
</evidence>
<dbReference type="InterPro" id="IPR001900">
    <property type="entry name" value="RNase_II/R"/>
</dbReference>
<keyword evidence="3" id="KW-1185">Reference proteome</keyword>
<organism evidence="2 3">
    <name type="scientific">Dactylosporangium salmoneum</name>
    <dbReference type="NCBI Taxonomy" id="53361"/>
    <lineage>
        <taxon>Bacteria</taxon>
        <taxon>Bacillati</taxon>
        <taxon>Actinomycetota</taxon>
        <taxon>Actinomycetes</taxon>
        <taxon>Micromonosporales</taxon>
        <taxon>Micromonosporaceae</taxon>
        <taxon>Dactylosporangium</taxon>
    </lineage>
</organism>
<evidence type="ECO:0000259" key="1">
    <source>
        <dbReference type="SMART" id="SM00955"/>
    </source>
</evidence>
<dbReference type="InterPro" id="IPR012340">
    <property type="entry name" value="NA-bd_OB-fold"/>
</dbReference>
<dbReference type="SUPFAM" id="SSF50249">
    <property type="entry name" value="Nucleic acid-binding proteins"/>
    <property type="match status" value="1"/>
</dbReference>
<protein>
    <submittedName>
        <fullName evidence="2">RNB domain-containing ribonuclease</fullName>
    </submittedName>
</protein>
<dbReference type="Pfam" id="PF00773">
    <property type="entry name" value="RNB"/>
    <property type="match status" value="1"/>
</dbReference>
<dbReference type="EMBL" id="BAAARV010000004">
    <property type="protein sequence ID" value="GAA2327773.1"/>
    <property type="molecule type" value="Genomic_DNA"/>
</dbReference>
<dbReference type="SMART" id="SM00955">
    <property type="entry name" value="RNB"/>
    <property type="match status" value="1"/>
</dbReference>
<dbReference type="PANTHER" id="PTHR23355:SF42">
    <property type="entry name" value="RIBONUCLEASE II, CHLOROPLASTIC_MITOCHONDRIAL"/>
    <property type="match status" value="1"/>
</dbReference>
<dbReference type="Proteomes" id="UP001501444">
    <property type="component" value="Unassembled WGS sequence"/>
</dbReference>
<dbReference type="PANTHER" id="PTHR23355">
    <property type="entry name" value="RIBONUCLEASE"/>
    <property type="match status" value="1"/>
</dbReference>
<dbReference type="InterPro" id="IPR050180">
    <property type="entry name" value="RNR_Ribonuclease"/>
</dbReference>
<comment type="caution">
    <text evidence="2">The sequence shown here is derived from an EMBL/GenBank/DDBJ whole genome shotgun (WGS) entry which is preliminary data.</text>
</comment>
<name>A0ABN3FDI6_9ACTN</name>
<evidence type="ECO:0000313" key="3">
    <source>
        <dbReference type="Proteomes" id="UP001501444"/>
    </source>
</evidence>
<proteinExistence type="predicted"/>
<sequence length="479" mass="51410">MQRAGKTEAVTARRVLAPRIDFSALRHELQLPDRFPDEAQREAEAAAGKTFGDREDRTDLEFVTIDPPTSKDLDQALLLLRRDGGYRVHYAIADVAAFVAPGGELEKATWERGQTVYLPDGKVPLHPAVLSEGAASLLPDQARPAVLWTIDLDAQGATTGATVGRALVRSRAKLNYEAVQEDAEQGRLHPSIALLPEVGKLLVDLGLARGAVNLPMPEQEVEPDGDGWKLTLRGPVAVEEYNAQISLLTGMAAARIMLGGGVGLLRTMPPPPPETVAALKVAAKALGVPWPDNATPGQVIASIDPSQPRAAAFLDQAAEMMRGAGYTPFDGGPPGQPLHAAVAAPYAHVTAPLRRLADRYVTEVCLALHAGAEVPSWAREALPRLPEVMTRTDRVASAAERGAVDFVEAVLLQHRIGETFEAAVLDVDPAKHRADIAIDNPPVRARCEGDRLPLGERTEVRLTEADPAKRRVLFQGVQQ</sequence>
<accession>A0ABN3FDI6</accession>
<reference evidence="2 3" key="1">
    <citation type="journal article" date="2019" name="Int. J. Syst. Evol. Microbiol.">
        <title>The Global Catalogue of Microorganisms (GCM) 10K type strain sequencing project: providing services to taxonomists for standard genome sequencing and annotation.</title>
        <authorList>
            <consortium name="The Broad Institute Genomics Platform"/>
            <consortium name="The Broad Institute Genome Sequencing Center for Infectious Disease"/>
            <person name="Wu L."/>
            <person name="Ma J."/>
        </authorList>
    </citation>
    <scope>NUCLEOTIDE SEQUENCE [LARGE SCALE GENOMIC DNA]</scope>
    <source>
        <strain evidence="2 3">JCM 3272</strain>
    </source>
</reference>